<reference evidence="9 10" key="1">
    <citation type="submission" date="2018-08" db="EMBL/GenBank/DDBJ databases">
        <title>Aphanomyces genome sequencing and annotation.</title>
        <authorList>
            <person name="Minardi D."/>
            <person name="Oidtmann B."/>
            <person name="Van Der Giezen M."/>
            <person name="Studholme D.J."/>
        </authorList>
    </citation>
    <scope>NUCLEOTIDE SEQUENCE [LARGE SCALE GENOMIC DNA]</scope>
    <source>
        <strain evidence="9 10">Da</strain>
    </source>
</reference>
<dbReference type="CDD" id="cd23794">
    <property type="entry name" value="UBCc_UBE2F_UBE2M"/>
    <property type="match status" value="1"/>
</dbReference>
<dbReference type="PANTHER" id="PTHR11259:SF2">
    <property type="entry name" value="GH16429P"/>
    <property type="match status" value="1"/>
</dbReference>
<evidence type="ECO:0000259" key="8">
    <source>
        <dbReference type="PROSITE" id="PS50127"/>
    </source>
</evidence>
<keyword evidence="4" id="KW-0378">Hydrolase</keyword>
<dbReference type="CDD" id="cd11385">
    <property type="entry name" value="RagC_like"/>
    <property type="match status" value="1"/>
</dbReference>
<dbReference type="InterPro" id="IPR027417">
    <property type="entry name" value="P-loop_NTPase"/>
</dbReference>
<dbReference type="InterPro" id="IPR000608">
    <property type="entry name" value="UBC"/>
</dbReference>
<evidence type="ECO:0000256" key="5">
    <source>
        <dbReference type="ARBA" id="ARBA00023134"/>
    </source>
</evidence>
<dbReference type="SMART" id="SM00212">
    <property type="entry name" value="UBCc"/>
    <property type="match status" value="1"/>
</dbReference>
<dbReference type="VEuPathDB" id="FungiDB:H257_07575"/>
<dbReference type="EMBL" id="QUTH01002192">
    <property type="protein sequence ID" value="RHZ27258.1"/>
    <property type="molecule type" value="Genomic_DNA"/>
</dbReference>
<evidence type="ECO:0000313" key="10">
    <source>
        <dbReference type="Proteomes" id="UP000285430"/>
    </source>
</evidence>
<evidence type="ECO:0000256" key="6">
    <source>
        <dbReference type="ARBA" id="ARBA00023136"/>
    </source>
</evidence>
<dbReference type="AlphaFoldDB" id="A0A3R7BFG4"/>
<feature type="domain" description="UBC core" evidence="8">
    <location>
        <begin position="7"/>
        <end position="176"/>
    </location>
</feature>
<dbReference type="GO" id="GO:0012505">
    <property type="term" value="C:endomembrane system"/>
    <property type="evidence" value="ECO:0007669"/>
    <property type="project" value="UniProtKB-SubCell"/>
</dbReference>
<dbReference type="PROSITE" id="PS50127">
    <property type="entry name" value="UBC_2"/>
    <property type="match status" value="1"/>
</dbReference>
<evidence type="ECO:0000256" key="3">
    <source>
        <dbReference type="ARBA" id="ARBA00022741"/>
    </source>
</evidence>
<dbReference type="GO" id="GO:0003924">
    <property type="term" value="F:GTPase activity"/>
    <property type="evidence" value="ECO:0007669"/>
    <property type="project" value="TreeGrafter"/>
</dbReference>
<dbReference type="Gene3D" id="3.30.450.190">
    <property type="match status" value="1"/>
</dbReference>
<comment type="similarity">
    <text evidence="2">Belongs to the GTR/RAG GTP-binding protein family.</text>
</comment>
<name>A0A3R7BFG4_APHAT</name>
<dbReference type="GO" id="GO:0005634">
    <property type="term" value="C:nucleus"/>
    <property type="evidence" value="ECO:0007669"/>
    <property type="project" value="TreeGrafter"/>
</dbReference>
<keyword evidence="3" id="KW-0547">Nucleotide-binding</keyword>
<dbReference type="Pfam" id="PF00179">
    <property type="entry name" value="UQ_con"/>
    <property type="match status" value="1"/>
</dbReference>
<dbReference type="SUPFAM" id="SSF54495">
    <property type="entry name" value="UBC-like"/>
    <property type="match status" value="1"/>
</dbReference>
<evidence type="ECO:0000256" key="1">
    <source>
        <dbReference type="ARBA" id="ARBA00004308"/>
    </source>
</evidence>
<dbReference type="PANTHER" id="PTHR11259">
    <property type="entry name" value="RAS-RELATED GTP BINDING RAG/GTR YEAST"/>
    <property type="match status" value="1"/>
</dbReference>
<dbReference type="GO" id="GO:0010507">
    <property type="term" value="P:negative regulation of autophagy"/>
    <property type="evidence" value="ECO:0007669"/>
    <property type="project" value="TreeGrafter"/>
</dbReference>
<evidence type="ECO:0000256" key="4">
    <source>
        <dbReference type="ARBA" id="ARBA00022801"/>
    </source>
</evidence>
<dbReference type="Gene3D" id="3.40.50.300">
    <property type="entry name" value="P-loop containing nucleotide triphosphate hydrolases"/>
    <property type="match status" value="1"/>
</dbReference>
<sequence length="537" mass="61153">MCSKLDLATLRVRKDVNELAKGKFVCAHATTQIEFPDGVDNLLRILISISVGDIDSPYANGDFQFQFDIPRTYPFHGMAFLRRPVPVWHPNIDIHSGQVMFSILGKDWRPVLSINTILLGLQVQHTLQGGLYFGVEFLQHPRQRLHLANAPANRSHGKRERELEHDIEHMTISKSMDCEMTDEDSDHHPVPVFKRHRTFDDTDGGSLSGENKPRILLMGLRRRSGKSSIQRVVFHKMSPHETLFLEGTNSLDIKYIANNSFVQFQIWDFPGDFDFKDDLVYGGQLVNEEMIFGNCGAIVFVIDAQDDPYSEALTRLHDTVARAHRYNPNVFFEVFIHKVDGDLFISDDHKIGTPSLIYSFYIFHLSFILQITEEIQDGDLDIHMSFYLTSIFEAFSKVVQKLIPQLPTLENLLNILISRCNMEKSFLFDVVSKVYIATDSNPVDMQSYELCSDMIDVVIDVSCIYGMKDDGDGDGLAYDSQSSSVIRLNTGMVLYLREVNNYLALVCLLRAENFTKQGIIDYNIDCFKSALGQVFSK</sequence>
<dbReference type="FunFam" id="3.30.450.190:FF:000001">
    <property type="entry name" value="Ras-related GTP-binding protein C"/>
    <property type="match status" value="1"/>
</dbReference>
<comment type="caution">
    <text evidence="9">The sequence shown here is derived from an EMBL/GenBank/DDBJ whole genome shotgun (WGS) entry which is preliminary data.</text>
</comment>
<dbReference type="InterPro" id="IPR016135">
    <property type="entry name" value="UBQ-conjugating_enzyme/RWD"/>
</dbReference>
<accession>A0A3R7BFG4</accession>
<evidence type="ECO:0000256" key="7">
    <source>
        <dbReference type="ARBA" id="ARBA00049117"/>
    </source>
</evidence>
<comment type="catalytic activity">
    <reaction evidence="7">
        <text>GTP + H2O = GDP + phosphate + H(+)</text>
        <dbReference type="Rhea" id="RHEA:19669"/>
        <dbReference type="ChEBI" id="CHEBI:15377"/>
        <dbReference type="ChEBI" id="CHEBI:15378"/>
        <dbReference type="ChEBI" id="CHEBI:37565"/>
        <dbReference type="ChEBI" id="CHEBI:43474"/>
        <dbReference type="ChEBI" id="CHEBI:58189"/>
    </reaction>
    <physiologicalReaction direction="left-to-right" evidence="7">
        <dbReference type="Rhea" id="RHEA:19670"/>
    </physiologicalReaction>
</comment>
<dbReference type="GO" id="GO:1904263">
    <property type="term" value="P:positive regulation of TORC1 signaling"/>
    <property type="evidence" value="ECO:0007669"/>
    <property type="project" value="TreeGrafter"/>
</dbReference>
<dbReference type="GO" id="GO:0005525">
    <property type="term" value="F:GTP binding"/>
    <property type="evidence" value="ECO:0007669"/>
    <property type="project" value="UniProtKB-KW"/>
</dbReference>
<dbReference type="VEuPathDB" id="FungiDB:H257_07576"/>
<evidence type="ECO:0000256" key="2">
    <source>
        <dbReference type="ARBA" id="ARBA00007756"/>
    </source>
</evidence>
<protein>
    <recommendedName>
        <fullName evidence="8">UBC core domain-containing protein</fullName>
    </recommendedName>
</protein>
<dbReference type="GO" id="GO:1990131">
    <property type="term" value="C:Gtr1-Gtr2 GTPase complex"/>
    <property type="evidence" value="ECO:0007669"/>
    <property type="project" value="TreeGrafter"/>
</dbReference>
<proteinExistence type="inferred from homology"/>
<dbReference type="GO" id="GO:0009267">
    <property type="term" value="P:cellular response to starvation"/>
    <property type="evidence" value="ECO:0007669"/>
    <property type="project" value="TreeGrafter"/>
</dbReference>
<dbReference type="Gene3D" id="3.10.110.10">
    <property type="entry name" value="Ubiquitin Conjugating Enzyme"/>
    <property type="match status" value="1"/>
</dbReference>
<keyword evidence="6" id="KW-0472">Membrane</keyword>
<evidence type="ECO:0000313" key="9">
    <source>
        <dbReference type="EMBL" id="RHZ27258.1"/>
    </source>
</evidence>
<dbReference type="Pfam" id="PF04670">
    <property type="entry name" value="Gtr1_RagA"/>
    <property type="match status" value="1"/>
</dbReference>
<dbReference type="InterPro" id="IPR006762">
    <property type="entry name" value="Gtr1_RagA"/>
</dbReference>
<dbReference type="InterPro" id="IPR039400">
    <property type="entry name" value="RagC/D"/>
</dbReference>
<gene>
    <name evidence="9" type="ORF">DYB37_009222</name>
</gene>
<organism evidence="9 10">
    <name type="scientific">Aphanomyces astaci</name>
    <name type="common">Crayfish plague agent</name>
    <dbReference type="NCBI Taxonomy" id="112090"/>
    <lineage>
        <taxon>Eukaryota</taxon>
        <taxon>Sar</taxon>
        <taxon>Stramenopiles</taxon>
        <taxon>Oomycota</taxon>
        <taxon>Saprolegniomycetes</taxon>
        <taxon>Saprolegniales</taxon>
        <taxon>Verrucalvaceae</taxon>
        <taxon>Aphanomyces</taxon>
    </lineage>
</organism>
<comment type="subcellular location">
    <subcellularLocation>
        <location evidence="1">Endomembrane system</location>
    </subcellularLocation>
</comment>
<dbReference type="GO" id="GO:0005764">
    <property type="term" value="C:lysosome"/>
    <property type="evidence" value="ECO:0007669"/>
    <property type="project" value="TreeGrafter"/>
</dbReference>
<dbReference type="SUPFAM" id="SSF52540">
    <property type="entry name" value="P-loop containing nucleoside triphosphate hydrolases"/>
    <property type="match status" value="1"/>
</dbReference>
<keyword evidence="5" id="KW-0342">GTP-binding</keyword>
<dbReference type="Proteomes" id="UP000285430">
    <property type="component" value="Unassembled WGS sequence"/>
</dbReference>